<feature type="region of interest" description="Disordered" evidence="1">
    <location>
        <begin position="76"/>
        <end position="99"/>
    </location>
</feature>
<dbReference type="AlphaFoldDB" id="A0A199VMV5"/>
<comment type="caution">
    <text evidence="2">The sequence shown here is derived from an EMBL/GenBank/DDBJ whole genome shotgun (WGS) entry which is preliminary data.</text>
</comment>
<name>A0A199VMV5_ANACO</name>
<evidence type="ECO:0000313" key="3">
    <source>
        <dbReference type="Proteomes" id="UP000092600"/>
    </source>
</evidence>
<accession>A0A199VMV5</accession>
<evidence type="ECO:0000313" key="2">
    <source>
        <dbReference type="EMBL" id="OAY78517.1"/>
    </source>
</evidence>
<organism evidence="2 3">
    <name type="scientific">Ananas comosus</name>
    <name type="common">Pineapple</name>
    <name type="synonym">Ananas ananas</name>
    <dbReference type="NCBI Taxonomy" id="4615"/>
    <lineage>
        <taxon>Eukaryota</taxon>
        <taxon>Viridiplantae</taxon>
        <taxon>Streptophyta</taxon>
        <taxon>Embryophyta</taxon>
        <taxon>Tracheophyta</taxon>
        <taxon>Spermatophyta</taxon>
        <taxon>Magnoliopsida</taxon>
        <taxon>Liliopsida</taxon>
        <taxon>Poales</taxon>
        <taxon>Bromeliaceae</taxon>
        <taxon>Bromelioideae</taxon>
        <taxon>Ananas</taxon>
    </lineage>
</organism>
<evidence type="ECO:0000256" key="1">
    <source>
        <dbReference type="SAM" id="MobiDB-lite"/>
    </source>
</evidence>
<gene>
    <name evidence="2" type="ORF">ACMD2_21550</name>
</gene>
<dbReference type="EMBL" id="LSRQ01001258">
    <property type="protein sequence ID" value="OAY78517.1"/>
    <property type="molecule type" value="Genomic_DNA"/>
</dbReference>
<protein>
    <submittedName>
        <fullName evidence="2">Uncharacterized protein</fullName>
    </submittedName>
</protein>
<sequence length="99" mass="10825">MQFAARIVSTAARMIILFVIPTGNNALRISFSYVKSTAKATSNLQLSNFKRTQKPRQERCAHMYSNEQSCAAHGQICGKGSDGGGNEGSGRRRMRQSEG</sequence>
<reference evidence="2 3" key="1">
    <citation type="journal article" date="2016" name="DNA Res.">
        <title>The draft genome of MD-2 pineapple using hybrid error correction of long reads.</title>
        <authorList>
            <person name="Redwan R.M."/>
            <person name="Saidin A."/>
            <person name="Kumar S.V."/>
        </authorList>
    </citation>
    <scope>NUCLEOTIDE SEQUENCE [LARGE SCALE GENOMIC DNA]</scope>
    <source>
        <strain evidence="3">cv. MD2</strain>
        <tissue evidence="2">Leaf</tissue>
    </source>
</reference>
<proteinExistence type="predicted"/>
<dbReference type="Proteomes" id="UP000092600">
    <property type="component" value="Unassembled WGS sequence"/>
</dbReference>